<sequence>MAGFYRLWNTFRELWLAFSSSGTHSESYGWLLPALEHIQRAMAGFYQLWNTFKELWLAFTGSGTHSKIYGWLLPALEHIQRAMSGFYQLWNTFRELCLAFTGSGTHSESYGWLLLALEHIQRTMAGFYWLWNTFRELWLDFTGSGTHLERGEEVRGVGAQVTRVGGQGSPACVARDATRRATPCTVYSRLQHGEYDELGTHTTLLAYLVDLPNHSTNYTSNPARRCPYAMASDFKWKQFTQTIISAECGFDREREGWGRALHRERRNKKRIKCLKLKEGGDKSRNSMTLQTPEGIEGHATAVYARRKQGRKKVASRHIGRKCEMAKPKAEKKNKSAINEVVTREFTINLHKRLHGVGFKKRAPRAIKEIRKFALKQMGTPDVRVDTRLNKQVWSKGIRNVPFRIRVRLSRRRNDDEDSPNKLYTLVTFVPVASFKNLQTENVDTSQE</sequence>
<gene>
    <name evidence="6" type="ORF">TMSB3V08_LOCUS8591</name>
</gene>
<dbReference type="Pfam" id="PF01198">
    <property type="entry name" value="Ribosomal_L31e"/>
    <property type="match status" value="1"/>
</dbReference>
<evidence type="ECO:0000256" key="4">
    <source>
        <dbReference type="ARBA" id="ARBA00035230"/>
    </source>
</evidence>
<dbReference type="CDD" id="cd00463">
    <property type="entry name" value="Ribosomal_L31e"/>
    <property type="match status" value="1"/>
</dbReference>
<dbReference type="Gene3D" id="3.10.440.10">
    <property type="match status" value="1"/>
</dbReference>
<proteinExistence type="inferred from homology"/>
<dbReference type="GO" id="GO:0003735">
    <property type="term" value="F:structural constituent of ribosome"/>
    <property type="evidence" value="ECO:0007669"/>
    <property type="project" value="InterPro"/>
</dbReference>
<dbReference type="InterPro" id="IPR000054">
    <property type="entry name" value="Ribosomal_eL31"/>
</dbReference>
<dbReference type="SUPFAM" id="SSF54575">
    <property type="entry name" value="Ribosomal protein L31e"/>
    <property type="match status" value="1"/>
</dbReference>
<keyword evidence="2" id="KW-0689">Ribosomal protein</keyword>
<evidence type="ECO:0000256" key="3">
    <source>
        <dbReference type="ARBA" id="ARBA00023274"/>
    </source>
</evidence>
<reference evidence="6" key="1">
    <citation type="submission" date="2020-11" db="EMBL/GenBank/DDBJ databases">
        <authorList>
            <person name="Tran Van P."/>
        </authorList>
    </citation>
    <scope>NUCLEOTIDE SEQUENCE</scope>
</reference>
<evidence type="ECO:0000256" key="2">
    <source>
        <dbReference type="ARBA" id="ARBA00022980"/>
    </source>
</evidence>
<dbReference type="PANTHER" id="PTHR10956:SF0">
    <property type="entry name" value="60S RIBOSOMAL PROTEIN L31"/>
    <property type="match status" value="1"/>
</dbReference>
<comment type="similarity">
    <text evidence="1">Belongs to the eukaryotic ribosomal protein eL31 family.</text>
</comment>
<evidence type="ECO:0000256" key="5">
    <source>
        <dbReference type="ARBA" id="ARBA00035337"/>
    </source>
</evidence>
<evidence type="ECO:0000256" key="1">
    <source>
        <dbReference type="ARBA" id="ARBA00010808"/>
    </source>
</evidence>
<organism evidence="6">
    <name type="scientific">Timema monikensis</name>
    <dbReference type="NCBI Taxonomy" id="170555"/>
    <lineage>
        <taxon>Eukaryota</taxon>
        <taxon>Metazoa</taxon>
        <taxon>Ecdysozoa</taxon>
        <taxon>Arthropoda</taxon>
        <taxon>Hexapoda</taxon>
        <taxon>Insecta</taxon>
        <taxon>Pterygota</taxon>
        <taxon>Neoptera</taxon>
        <taxon>Polyneoptera</taxon>
        <taxon>Phasmatodea</taxon>
        <taxon>Timematodea</taxon>
        <taxon>Timematoidea</taxon>
        <taxon>Timematidae</taxon>
        <taxon>Timema</taxon>
    </lineage>
</organism>
<dbReference type="GO" id="GO:0002181">
    <property type="term" value="P:cytoplasmic translation"/>
    <property type="evidence" value="ECO:0007669"/>
    <property type="project" value="TreeGrafter"/>
</dbReference>
<dbReference type="PROSITE" id="PS01144">
    <property type="entry name" value="RIBOSOMAL_L31E"/>
    <property type="match status" value="1"/>
</dbReference>
<dbReference type="GO" id="GO:0022625">
    <property type="term" value="C:cytosolic large ribosomal subunit"/>
    <property type="evidence" value="ECO:0007669"/>
    <property type="project" value="TreeGrafter"/>
</dbReference>
<name>A0A7R9EFX4_9NEOP</name>
<dbReference type="EMBL" id="OB795217">
    <property type="protein sequence ID" value="CAD7431871.1"/>
    <property type="molecule type" value="Genomic_DNA"/>
</dbReference>
<evidence type="ECO:0000313" key="6">
    <source>
        <dbReference type="EMBL" id="CAD7431871.1"/>
    </source>
</evidence>
<dbReference type="AlphaFoldDB" id="A0A7R9EFX4"/>
<dbReference type="InterPro" id="IPR020052">
    <property type="entry name" value="Ribosomal_eL31_CS"/>
</dbReference>
<accession>A0A7R9EFX4</accession>
<keyword evidence="3" id="KW-0687">Ribonucleoprotein</keyword>
<dbReference type="SMART" id="SM01380">
    <property type="entry name" value="Ribosomal_L31e"/>
    <property type="match status" value="1"/>
</dbReference>
<dbReference type="FunFam" id="3.10.440.10:FF:000001">
    <property type="entry name" value="60S ribosomal protein L31"/>
    <property type="match status" value="1"/>
</dbReference>
<protein>
    <recommendedName>
        <fullName evidence="4">Large ribosomal subunit protein eL31</fullName>
    </recommendedName>
    <alternativeName>
        <fullName evidence="5">60S ribosomal protein L31</fullName>
    </alternativeName>
</protein>
<dbReference type="InterPro" id="IPR023621">
    <property type="entry name" value="Ribosomal_eL31_dom_sf"/>
</dbReference>
<dbReference type="PANTHER" id="PTHR10956">
    <property type="entry name" value="60S RIBOSOMAL PROTEIN L31"/>
    <property type="match status" value="1"/>
</dbReference>